<dbReference type="EMBL" id="CP112887">
    <property type="protein sequence ID" value="WBW62892.1"/>
    <property type="molecule type" value="Genomic_DNA"/>
</dbReference>
<dbReference type="Pfam" id="PF13409">
    <property type="entry name" value="GST_N_2"/>
    <property type="match status" value="1"/>
</dbReference>
<dbReference type="Gene3D" id="1.20.1050.10">
    <property type="match status" value="1"/>
</dbReference>
<dbReference type="SUPFAM" id="SSF52833">
    <property type="entry name" value="Thioredoxin-like"/>
    <property type="match status" value="1"/>
</dbReference>
<feature type="binding site" evidence="2">
    <location>
        <begin position="147"/>
        <end position="148"/>
    </location>
    <ligand>
        <name>glutathione</name>
        <dbReference type="ChEBI" id="CHEBI:57925"/>
    </ligand>
</feature>
<dbReference type="SFLD" id="SFLDS00019">
    <property type="entry name" value="Glutathione_Transferase_(cytos"/>
    <property type="match status" value="1"/>
</dbReference>
<proteinExistence type="predicted"/>
<dbReference type="InterPro" id="IPR040079">
    <property type="entry name" value="Glutathione_S-Trfase"/>
</dbReference>
<keyword evidence="6" id="KW-1185">Reference proteome</keyword>
<name>A0AAJ5QVF6_9ENTR</name>
<dbReference type="Pfam" id="PF13410">
    <property type="entry name" value="GST_C_2"/>
    <property type="match status" value="1"/>
</dbReference>
<evidence type="ECO:0000313" key="5">
    <source>
        <dbReference type="EMBL" id="WBW62892.1"/>
    </source>
</evidence>
<dbReference type="GO" id="GO:0004364">
    <property type="term" value="F:glutathione transferase activity"/>
    <property type="evidence" value="ECO:0007669"/>
    <property type="project" value="InterPro"/>
</dbReference>
<dbReference type="AlphaFoldDB" id="A0AAJ5QVF6"/>
<evidence type="ECO:0000313" key="6">
    <source>
        <dbReference type="Proteomes" id="UP001210130"/>
    </source>
</evidence>
<feature type="active site" description="Proton donor/acceptor" evidence="1">
    <location>
        <position position="194"/>
    </location>
</feature>
<dbReference type="SFLD" id="SFLDG01148">
    <property type="entry name" value="Xi_(cytGST)"/>
    <property type="match status" value="1"/>
</dbReference>
<dbReference type="Gene3D" id="3.40.30.10">
    <property type="entry name" value="Glutaredoxin"/>
    <property type="match status" value="1"/>
</dbReference>
<dbReference type="InterPro" id="IPR047047">
    <property type="entry name" value="GST_Omega-like_C"/>
</dbReference>
<dbReference type="InterPro" id="IPR016639">
    <property type="entry name" value="GST_Omega/GSH"/>
</dbReference>
<dbReference type="PIRSF" id="PIRSF015753">
    <property type="entry name" value="GST"/>
    <property type="match status" value="1"/>
</dbReference>
<dbReference type="SUPFAM" id="SSF47616">
    <property type="entry name" value="GST C-terminal domain-like"/>
    <property type="match status" value="1"/>
</dbReference>
<gene>
    <name evidence="5" type="ORF">OR613_08250</name>
</gene>
<dbReference type="PANTHER" id="PTHR32419">
    <property type="entry name" value="GLUTATHIONYL-HYDROQUINONE REDUCTASE"/>
    <property type="match status" value="1"/>
</dbReference>
<accession>A0AAJ5QVF6</accession>
<dbReference type="FunFam" id="3.40.30.10:FF:000058">
    <property type="entry name" value="Glutathione S-transferase, omega"/>
    <property type="match status" value="1"/>
</dbReference>
<organism evidence="5 6">
    <name type="scientific">Klebsiella electrica</name>
    <dbReference type="NCBI Taxonomy" id="1259973"/>
    <lineage>
        <taxon>Bacteria</taxon>
        <taxon>Pseudomonadati</taxon>
        <taxon>Pseudomonadota</taxon>
        <taxon>Gammaproteobacteria</taxon>
        <taxon>Enterobacterales</taxon>
        <taxon>Enterobacteriaceae</taxon>
        <taxon>Klebsiella/Raoultella group</taxon>
        <taxon>Klebsiella</taxon>
    </lineage>
</organism>
<dbReference type="RefSeq" id="WP_271207489.1">
    <property type="nucleotide sequence ID" value="NZ_CP112887.1"/>
</dbReference>
<dbReference type="InterPro" id="IPR036249">
    <property type="entry name" value="Thioredoxin-like_sf"/>
</dbReference>
<feature type="site" description="Lowers pKa of active site Cys" evidence="3">
    <location>
        <position position="252"/>
    </location>
</feature>
<dbReference type="InterPro" id="IPR036282">
    <property type="entry name" value="Glutathione-S-Trfase_C_sf"/>
</dbReference>
<dbReference type="InterPro" id="IPR010987">
    <property type="entry name" value="Glutathione-S-Trfase_C-like"/>
</dbReference>
<feature type="active site" description="Nucleophile" evidence="1">
    <location>
        <position position="63"/>
    </location>
</feature>
<feature type="site" description="Lowers pKa of active site Cys" evidence="3">
    <location>
        <position position="295"/>
    </location>
</feature>
<feature type="domain" description="GST C-terminal" evidence="4">
    <location>
        <begin position="171"/>
        <end position="298"/>
    </location>
</feature>
<reference evidence="5 6" key="1">
    <citation type="journal article" date="2023" name="Microbiol. Resour. Announc.">
        <title>Complete Genome Sequence of the First Colistin-Resistant Raoultella electrica Strain.</title>
        <authorList>
            <person name="Aldeia C."/>
            <person name="Campos-Madueno E.I."/>
            <person name="Sendi P."/>
            <person name="Endimiani A."/>
        </authorList>
    </citation>
    <scope>NUCLEOTIDE SEQUENCE [LARGE SCALE GENOMIC DNA]</scope>
    <source>
        <strain evidence="5 6">S2-IND-01-C</strain>
    </source>
</reference>
<evidence type="ECO:0000256" key="2">
    <source>
        <dbReference type="PIRSR" id="PIRSR015753-2"/>
    </source>
</evidence>
<dbReference type="CDD" id="cd03190">
    <property type="entry name" value="GST_C_Omega_like"/>
    <property type="match status" value="1"/>
</dbReference>
<feature type="binding site" evidence="2">
    <location>
        <begin position="129"/>
        <end position="132"/>
    </location>
    <ligand>
        <name>glutathione</name>
        <dbReference type="ChEBI" id="CHEBI:57925"/>
    </ligand>
</feature>
<dbReference type="Proteomes" id="UP001210130">
    <property type="component" value="Chromosome"/>
</dbReference>
<dbReference type="PANTHER" id="PTHR32419:SF6">
    <property type="entry name" value="GLUTATHIONE S-TRANSFERASE OMEGA-LIKE 1-RELATED"/>
    <property type="match status" value="1"/>
</dbReference>
<evidence type="ECO:0000256" key="1">
    <source>
        <dbReference type="PIRSR" id="PIRSR015753-1"/>
    </source>
</evidence>
<dbReference type="InterPro" id="IPR004045">
    <property type="entry name" value="Glutathione_S-Trfase_N"/>
</dbReference>
<sequence length="318" mass="35660">MLIDGKWTADWHPVQATDSRGGFVRQTSSFRHWVTPDGAPGITGNGGFVAEPDRYHLYVALICPWASRTLIARKLKGLEAVVSVSVVEPWLLNEGWHFGDYPGANRDTLNNAEWVHQLYTLADPHFTGRATVPVLWDKHTGTIVNNESADIVRMLNSGFGELARHDIDLYPLALREEIDRLNAEIYPQLNNGVYRAGFATTQESYQDAVSDVFSMLDRLEQSLATRSYLCGEALTEADIRLFVTLIRFDAAYHGLFKCNLRPLTAYHNIDRYVRDLLAVPGIRETVSLDHIKQGYYSIKALNPNGIVPAGPDLSRYGL</sequence>
<evidence type="ECO:0000256" key="3">
    <source>
        <dbReference type="PIRSR" id="PIRSR015753-3"/>
    </source>
</evidence>
<feature type="binding site" evidence="2">
    <location>
        <position position="96"/>
    </location>
    <ligand>
        <name>glutathione</name>
        <dbReference type="ChEBI" id="CHEBI:57925"/>
    </ligand>
</feature>
<dbReference type="SFLD" id="SFLDG01206">
    <property type="entry name" value="Xi.1"/>
    <property type="match status" value="1"/>
</dbReference>
<evidence type="ECO:0000259" key="4">
    <source>
        <dbReference type="PROSITE" id="PS50405"/>
    </source>
</evidence>
<protein>
    <submittedName>
        <fullName evidence="5">Glutathione S-transferase family protein</fullName>
    </submittedName>
</protein>
<dbReference type="GO" id="GO:0005737">
    <property type="term" value="C:cytoplasm"/>
    <property type="evidence" value="ECO:0007669"/>
    <property type="project" value="TreeGrafter"/>
</dbReference>
<dbReference type="PROSITE" id="PS50405">
    <property type="entry name" value="GST_CTER"/>
    <property type="match status" value="1"/>
</dbReference>